<dbReference type="Pfam" id="PF08669">
    <property type="entry name" value="GCV_T_C"/>
    <property type="match status" value="1"/>
</dbReference>
<gene>
    <name evidence="2" type="ORF">GGQ99_005078</name>
</gene>
<dbReference type="EMBL" id="JACHOT010000011">
    <property type="protein sequence ID" value="MBB4653293.1"/>
    <property type="molecule type" value="Genomic_DNA"/>
</dbReference>
<feature type="non-terminal residue" evidence="2">
    <location>
        <position position="1"/>
    </location>
</feature>
<sequence>KNIALARVDATHANVGTEVEIGKLDGHQKRLPARIVPFAHYDPKKEKPRS</sequence>
<dbReference type="Gene3D" id="2.40.30.110">
    <property type="entry name" value="Aminomethyltransferase beta-barrel domains"/>
    <property type="match status" value="1"/>
</dbReference>
<organism evidence="2 3">
    <name type="scientific">Aminobacter niigataensis</name>
    <dbReference type="NCBI Taxonomy" id="83265"/>
    <lineage>
        <taxon>Bacteria</taxon>
        <taxon>Pseudomonadati</taxon>
        <taxon>Pseudomonadota</taxon>
        <taxon>Alphaproteobacteria</taxon>
        <taxon>Hyphomicrobiales</taxon>
        <taxon>Phyllobacteriaceae</taxon>
        <taxon>Aminobacter</taxon>
    </lineage>
</organism>
<dbReference type="InterPro" id="IPR029043">
    <property type="entry name" value="GcvT/YgfZ_C"/>
</dbReference>
<dbReference type="SUPFAM" id="SSF101790">
    <property type="entry name" value="Aminomethyltransferase beta-barrel domain"/>
    <property type="match status" value="1"/>
</dbReference>
<evidence type="ECO:0000313" key="3">
    <source>
        <dbReference type="Proteomes" id="UP000539538"/>
    </source>
</evidence>
<proteinExistence type="predicted"/>
<dbReference type="RefSeq" id="WP_183264633.1">
    <property type="nucleotide sequence ID" value="NZ_JACHOT010000011.1"/>
</dbReference>
<feature type="domain" description="Aminomethyltransferase C-terminal" evidence="1">
    <location>
        <begin position="1"/>
        <end position="42"/>
    </location>
</feature>
<evidence type="ECO:0000313" key="2">
    <source>
        <dbReference type="EMBL" id="MBB4653293.1"/>
    </source>
</evidence>
<reference evidence="2 3" key="1">
    <citation type="submission" date="2020-08" db="EMBL/GenBank/DDBJ databases">
        <title>Genomic Encyclopedia of Type Strains, Phase IV (KMG-IV): sequencing the most valuable type-strain genomes for metagenomic binning, comparative biology and taxonomic classification.</title>
        <authorList>
            <person name="Goeker M."/>
        </authorList>
    </citation>
    <scope>NUCLEOTIDE SEQUENCE [LARGE SCALE GENOMIC DNA]</scope>
    <source>
        <strain evidence="2 3">DSM 7050</strain>
    </source>
</reference>
<accession>A0ABR6L9L7</accession>
<evidence type="ECO:0000259" key="1">
    <source>
        <dbReference type="Pfam" id="PF08669"/>
    </source>
</evidence>
<comment type="caution">
    <text evidence="2">The sequence shown here is derived from an EMBL/GenBank/DDBJ whole genome shotgun (WGS) entry which is preliminary data.</text>
</comment>
<dbReference type="InterPro" id="IPR013977">
    <property type="entry name" value="GcvT_C"/>
</dbReference>
<protein>
    <submittedName>
        <fullName evidence="2">Glycine cleavage system aminomethyltransferase T</fullName>
    </submittedName>
</protein>
<dbReference type="Proteomes" id="UP000539538">
    <property type="component" value="Unassembled WGS sequence"/>
</dbReference>
<keyword evidence="3" id="KW-1185">Reference proteome</keyword>
<name>A0ABR6L9L7_9HYPH</name>